<name>A0AAD2HJV9_9AGAR</name>
<feature type="region of interest" description="Disordered" evidence="1">
    <location>
        <begin position="73"/>
        <end position="94"/>
    </location>
</feature>
<protein>
    <submittedName>
        <fullName evidence="2">Uncharacterized protein</fullName>
    </submittedName>
</protein>
<organism evidence="2 3">
    <name type="scientific">Mycena citricolor</name>
    <dbReference type="NCBI Taxonomy" id="2018698"/>
    <lineage>
        <taxon>Eukaryota</taxon>
        <taxon>Fungi</taxon>
        <taxon>Dikarya</taxon>
        <taxon>Basidiomycota</taxon>
        <taxon>Agaricomycotina</taxon>
        <taxon>Agaricomycetes</taxon>
        <taxon>Agaricomycetidae</taxon>
        <taxon>Agaricales</taxon>
        <taxon>Marasmiineae</taxon>
        <taxon>Mycenaceae</taxon>
        <taxon>Mycena</taxon>
    </lineage>
</organism>
<evidence type="ECO:0000313" key="3">
    <source>
        <dbReference type="Proteomes" id="UP001295794"/>
    </source>
</evidence>
<keyword evidence="3" id="KW-1185">Reference proteome</keyword>
<accession>A0AAD2HJV9</accession>
<comment type="caution">
    <text evidence="2">The sequence shown here is derived from an EMBL/GenBank/DDBJ whole genome shotgun (WGS) entry which is preliminary data.</text>
</comment>
<evidence type="ECO:0000313" key="2">
    <source>
        <dbReference type="EMBL" id="CAK5277844.1"/>
    </source>
</evidence>
<proteinExistence type="predicted"/>
<reference evidence="2" key="1">
    <citation type="submission" date="2023-11" db="EMBL/GenBank/DDBJ databases">
        <authorList>
            <person name="De Vega J J."/>
            <person name="De Vega J J."/>
        </authorList>
    </citation>
    <scope>NUCLEOTIDE SEQUENCE</scope>
</reference>
<gene>
    <name evidence="2" type="ORF">MYCIT1_LOCUS26986</name>
</gene>
<sequence length="214" mass="24335">MRILAICAVFYLSELLRTKHLNSLPHLHLHPPLMSVHTFQPPRLAVQLSLGHKFQHWFLLFSHDYRTADSREVARLSAPHPPPPGAKSPGSRPLRPRFWFDPHAASGWERDGESLLDVLLSLDLREPPILAVVEEQTGMRSVEVLVPEERLCRFCEGCERWEVLHSAEWRWFRVRDGPLPSYLCPSCTERTGLGLVRRGAGGAYGIRSPNLVTV</sequence>
<dbReference type="AlphaFoldDB" id="A0AAD2HJV9"/>
<dbReference type="Proteomes" id="UP001295794">
    <property type="component" value="Unassembled WGS sequence"/>
</dbReference>
<evidence type="ECO:0000256" key="1">
    <source>
        <dbReference type="SAM" id="MobiDB-lite"/>
    </source>
</evidence>
<dbReference type="EMBL" id="CAVNYO010000421">
    <property type="protein sequence ID" value="CAK5277844.1"/>
    <property type="molecule type" value="Genomic_DNA"/>
</dbReference>